<dbReference type="Proteomes" id="UP000672934">
    <property type="component" value="Unassembled WGS sequence"/>
</dbReference>
<evidence type="ECO:0008006" key="3">
    <source>
        <dbReference type="Google" id="ProtNLM"/>
    </source>
</evidence>
<dbReference type="PANTHER" id="PTHR36439:SF1">
    <property type="entry name" value="DUF1697 DOMAIN-CONTAINING PROTEIN"/>
    <property type="match status" value="1"/>
</dbReference>
<sequence length="178" mass="19515">MKHYILLLRGINVGGKNALPMKELVSILEDLGAVEVGTYIQSGNVVFQAGKEAADRIASDLGRRVKRSRGFLPASLLLSQNDLRRAIERNPFPDAESDASRLQVGFLAEAPARPDMERLAALKLESERFHLDGKVFYLHAPKGVGTSKLAANSERLLGVAMTARNWRTVCRLMEMAGA</sequence>
<name>A0A916ITC5_9BURK</name>
<organism evidence="1 2">
    <name type="scientific">Cupriavidus yeoncheonensis</name>
    <dbReference type="NCBI Taxonomy" id="1462994"/>
    <lineage>
        <taxon>Bacteria</taxon>
        <taxon>Pseudomonadati</taxon>
        <taxon>Pseudomonadota</taxon>
        <taxon>Betaproteobacteria</taxon>
        <taxon>Burkholderiales</taxon>
        <taxon>Burkholderiaceae</taxon>
        <taxon>Cupriavidus</taxon>
    </lineage>
</organism>
<dbReference type="RefSeq" id="WP_211945801.1">
    <property type="nucleotide sequence ID" value="NZ_CAJPUY010000002.1"/>
</dbReference>
<proteinExistence type="predicted"/>
<dbReference type="SUPFAM" id="SSF160379">
    <property type="entry name" value="SP0830-like"/>
    <property type="match status" value="1"/>
</dbReference>
<evidence type="ECO:0000313" key="2">
    <source>
        <dbReference type="Proteomes" id="UP000672934"/>
    </source>
</evidence>
<dbReference type="EMBL" id="CAJPUY010000002">
    <property type="protein sequence ID" value="CAG2130333.1"/>
    <property type="molecule type" value="Genomic_DNA"/>
</dbReference>
<dbReference type="Pfam" id="PF08002">
    <property type="entry name" value="DUF1697"/>
    <property type="match status" value="1"/>
</dbReference>
<gene>
    <name evidence="1" type="ORF">LMG31506_00794</name>
</gene>
<reference evidence="1" key="1">
    <citation type="submission" date="2021-03" db="EMBL/GenBank/DDBJ databases">
        <authorList>
            <person name="Peeters C."/>
        </authorList>
    </citation>
    <scope>NUCLEOTIDE SEQUENCE</scope>
    <source>
        <strain evidence="1">LMG 31506</strain>
    </source>
</reference>
<dbReference type="PANTHER" id="PTHR36439">
    <property type="entry name" value="BLL4334 PROTEIN"/>
    <property type="match status" value="1"/>
</dbReference>
<dbReference type="Gene3D" id="3.30.70.1280">
    <property type="entry name" value="SP0830-like domains"/>
    <property type="match status" value="1"/>
</dbReference>
<protein>
    <recommendedName>
        <fullName evidence="3">DUF1697 domain-containing protein</fullName>
    </recommendedName>
</protein>
<comment type="caution">
    <text evidence="1">The sequence shown here is derived from an EMBL/GenBank/DDBJ whole genome shotgun (WGS) entry which is preliminary data.</text>
</comment>
<evidence type="ECO:0000313" key="1">
    <source>
        <dbReference type="EMBL" id="CAG2130333.1"/>
    </source>
</evidence>
<dbReference type="InterPro" id="IPR012545">
    <property type="entry name" value="DUF1697"/>
</dbReference>
<accession>A0A916ITC5</accession>
<keyword evidence="2" id="KW-1185">Reference proteome</keyword>
<dbReference type="PIRSF" id="PIRSF008502">
    <property type="entry name" value="UCP008502"/>
    <property type="match status" value="1"/>
</dbReference>
<dbReference type="AlphaFoldDB" id="A0A916ITC5"/>